<dbReference type="HOGENOM" id="CLU_2617793_0_0_6"/>
<evidence type="ECO:0000313" key="1">
    <source>
        <dbReference type="EMBL" id="EED35410.1"/>
    </source>
</evidence>
<dbReference type="AlphaFoldDB" id="B8KQR3"/>
<keyword evidence="2" id="KW-1185">Reference proteome</keyword>
<reference evidence="2" key="1">
    <citation type="journal article" date="2013" name="BMC Microbiol.">
        <title>Taxonomy and evolution of bacteriochlorophyll a-containing members of the OM60/NOR5 clade of marine gammaproteobacteria: description of Luminiphilus syltensis gen. nov., sp. nov., reclassification of Haliea rubra as Pseudohaliea rubra gen. nov., comb. nov., and emendation of Chromatocurvus halotolerans.</title>
        <authorList>
            <person name="Spring S."/>
            <person name="Riedel T."/>
            <person name="Sproer C."/>
            <person name="Yan S."/>
            <person name="Harder J."/>
            <person name="Fuchs B.M."/>
        </authorList>
    </citation>
    <scope>NUCLEOTIDE SEQUENCE [LARGE SCALE GENOMIC DNA]</scope>
    <source>
        <strain evidence="2">NOR51-B</strain>
    </source>
</reference>
<dbReference type="STRING" id="565045.NOR51B_1355"/>
<name>B8KQR3_9GAMM</name>
<gene>
    <name evidence="1" type="ORF">NOR51B_1355</name>
</gene>
<organism evidence="1 2">
    <name type="scientific">Luminiphilus syltensis NOR5-1B</name>
    <dbReference type="NCBI Taxonomy" id="565045"/>
    <lineage>
        <taxon>Bacteria</taxon>
        <taxon>Pseudomonadati</taxon>
        <taxon>Pseudomonadota</taxon>
        <taxon>Gammaproteobacteria</taxon>
        <taxon>Cellvibrionales</taxon>
        <taxon>Halieaceae</taxon>
        <taxon>Luminiphilus</taxon>
    </lineage>
</organism>
<proteinExistence type="predicted"/>
<evidence type="ECO:0000313" key="2">
    <source>
        <dbReference type="Proteomes" id="UP000004699"/>
    </source>
</evidence>
<protein>
    <submittedName>
        <fullName evidence="1">Uncharacterized protein</fullName>
    </submittedName>
</protein>
<dbReference type="EMBL" id="DS999411">
    <property type="protein sequence ID" value="EED35410.1"/>
    <property type="molecule type" value="Genomic_DNA"/>
</dbReference>
<dbReference type="Proteomes" id="UP000004699">
    <property type="component" value="Unassembled WGS sequence"/>
</dbReference>
<accession>B8KQR3</accession>
<sequence>MAIPLDLAIEHWFGATDSGRSASVFFAALLIPRFADLCSSSCDKAALVSYRFPAPRMTAANFSRSTSEVSIHSGAKYV</sequence>